<dbReference type="Gene3D" id="3.30.300.30">
    <property type="match status" value="1"/>
</dbReference>
<evidence type="ECO:0000259" key="2">
    <source>
        <dbReference type="Pfam" id="PF00501"/>
    </source>
</evidence>
<keyword evidence="1" id="KW-0472">Membrane</keyword>
<reference evidence="5" key="1">
    <citation type="submission" date="2016-06" db="EMBL/GenBank/DDBJ databases">
        <authorList>
            <person name="Varghese N."/>
            <person name="Submissions Spin"/>
        </authorList>
    </citation>
    <scope>NUCLEOTIDE SEQUENCE [LARGE SCALE GENOMIC DNA]</scope>
    <source>
        <strain evidence="5">DSM 43168</strain>
    </source>
</reference>
<sequence>MRSKRYDRAPSGITIHERFGQVAQEFPDRSAVVTTERAVTYAELAAGARRIAHHLIGQGVRPGRFVPVVARRSPDLAAVLLGILMAGGAYGILDVRWPLPRVTRLLHDMRPPVVLADAAGSARLDEARIDHLTFEALGRTAPPGLPVDLPRVPPDACSTLFWTSGSTGAPKAVLSPHRATTRLFTPSAFMDLGAHPVMIHAAAVAWDAFTLELWGMLLSGGTAVVHEDDLLLPPAIRTYVRDLGATHLFLTPSLFDVIAGGGINCLDGLRAVLLGGDKPPPATCRKLLDTYPGIELYNGYGPVESCVFATVHRITGDDTDRASGIPAGRTVPGTRLHVVRDGAPVRPGEPGEVAIAGTGLALGYLDAPEQTASAFRHVTVEGTRTRVYLTGDRGWVDESGVLHFIGRTDSQIKIAGHRIEPAEIESAVRTLGKVRSVALSLPDRNGAPRIVLFAERPEEGVTELELQGRLRETLPIYMVPARVHFVSALPLLENTKIDKKQLSARFGYSP</sequence>
<dbReference type="PROSITE" id="PS00455">
    <property type="entry name" value="AMP_BINDING"/>
    <property type="match status" value="1"/>
</dbReference>
<dbReference type="InterPro" id="IPR010071">
    <property type="entry name" value="AA_adenyl_dom"/>
</dbReference>
<keyword evidence="1" id="KW-0812">Transmembrane</keyword>
<dbReference type="InterPro" id="IPR042099">
    <property type="entry name" value="ANL_N_sf"/>
</dbReference>
<dbReference type="Pfam" id="PF00501">
    <property type="entry name" value="AMP-binding"/>
    <property type="match status" value="1"/>
</dbReference>
<dbReference type="PANTHER" id="PTHR45527">
    <property type="entry name" value="NONRIBOSOMAL PEPTIDE SYNTHETASE"/>
    <property type="match status" value="1"/>
</dbReference>
<dbReference type="SUPFAM" id="SSF56801">
    <property type="entry name" value="Acetyl-CoA synthetase-like"/>
    <property type="match status" value="1"/>
</dbReference>
<evidence type="ECO:0000256" key="1">
    <source>
        <dbReference type="SAM" id="Phobius"/>
    </source>
</evidence>
<evidence type="ECO:0000313" key="5">
    <source>
        <dbReference type="Proteomes" id="UP000183585"/>
    </source>
</evidence>
<dbReference type="GO" id="GO:0043041">
    <property type="term" value="P:amino acid activation for nonribosomal peptide biosynthetic process"/>
    <property type="evidence" value="ECO:0007669"/>
    <property type="project" value="TreeGrafter"/>
</dbReference>
<protein>
    <submittedName>
        <fullName evidence="4">Amino acid adenylation domain-containing protein</fullName>
    </submittedName>
</protein>
<feature type="domain" description="AMP-dependent synthetase/ligase" evidence="2">
    <location>
        <begin position="21"/>
        <end position="365"/>
    </location>
</feature>
<dbReference type="Gene3D" id="3.40.50.12780">
    <property type="entry name" value="N-terminal domain of ligase-like"/>
    <property type="match status" value="1"/>
</dbReference>
<dbReference type="InterPro" id="IPR045851">
    <property type="entry name" value="AMP-bd_C_sf"/>
</dbReference>
<dbReference type="InterPro" id="IPR020845">
    <property type="entry name" value="AMP-binding_CS"/>
</dbReference>
<dbReference type="GO" id="GO:0031177">
    <property type="term" value="F:phosphopantetheine binding"/>
    <property type="evidence" value="ECO:0007669"/>
    <property type="project" value="TreeGrafter"/>
</dbReference>
<gene>
    <name evidence="4" type="ORF">GA0070563_12070</name>
</gene>
<dbReference type="RefSeq" id="WP_074478905.1">
    <property type="nucleotide sequence ID" value="NZ_FMCT01000020.1"/>
</dbReference>
<keyword evidence="5" id="KW-1185">Reference proteome</keyword>
<name>A0A1C5AUX0_9ACTN</name>
<accession>A0A1C5AUX0</accession>
<proteinExistence type="predicted"/>
<feature type="transmembrane region" description="Helical" evidence="1">
    <location>
        <begin position="76"/>
        <end position="93"/>
    </location>
</feature>
<feature type="domain" description="AMP-binding enzyme C-terminal" evidence="3">
    <location>
        <begin position="423"/>
        <end position="495"/>
    </location>
</feature>
<dbReference type="NCBIfam" id="TIGR01733">
    <property type="entry name" value="AA-adenyl-dom"/>
    <property type="match status" value="1"/>
</dbReference>
<dbReference type="PANTHER" id="PTHR45527:SF1">
    <property type="entry name" value="FATTY ACID SYNTHASE"/>
    <property type="match status" value="1"/>
</dbReference>
<dbReference type="InterPro" id="IPR025110">
    <property type="entry name" value="AMP-bd_C"/>
</dbReference>
<dbReference type="Proteomes" id="UP000183585">
    <property type="component" value="Unassembled WGS sequence"/>
</dbReference>
<keyword evidence="1" id="KW-1133">Transmembrane helix</keyword>
<evidence type="ECO:0000313" key="4">
    <source>
        <dbReference type="EMBL" id="SCF49010.1"/>
    </source>
</evidence>
<dbReference type="GO" id="GO:0044550">
    <property type="term" value="P:secondary metabolite biosynthetic process"/>
    <property type="evidence" value="ECO:0007669"/>
    <property type="project" value="TreeGrafter"/>
</dbReference>
<evidence type="ECO:0000259" key="3">
    <source>
        <dbReference type="Pfam" id="PF13193"/>
    </source>
</evidence>
<dbReference type="GO" id="GO:0005737">
    <property type="term" value="C:cytoplasm"/>
    <property type="evidence" value="ECO:0007669"/>
    <property type="project" value="TreeGrafter"/>
</dbReference>
<dbReference type="InterPro" id="IPR000873">
    <property type="entry name" value="AMP-dep_synth/lig_dom"/>
</dbReference>
<dbReference type="Pfam" id="PF13193">
    <property type="entry name" value="AMP-binding_C"/>
    <property type="match status" value="1"/>
</dbReference>
<dbReference type="EMBL" id="FMCT01000020">
    <property type="protein sequence ID" value="SCF49010.1"/>
    <property type="molecule type" value="Genomic_DNA"/>
</dbReference>
<dbReference type="AlphaFoldDB" id="A0A1C5AUX0"/>
<organism evidence="4 5">
    <name type="scientific">Micromonospora carbonacea</name>
    <dbReference type="NCBI Taxonomy" id="47853"/>
    <lineage>
        <taxon>Bacteria</taxon>
        <taxon>Bacillati</taxon>
        <taxon>Actinomycetota</taxon>
        <taxon>Actinomycetes</taxon>
        <taxon>Micromonosporales</taxon>
        <taxon>Micromonosporaceae</taxon>
        <taxon>Micromonospora</taxon>
    </lineage>
</organism>